<feature type="transmembrane region" description="Helical" evidence="2">
    <location>
        <begin position="144"/>
        <end position="168"/>
    </location>
</feature>
<dbReference type="AlphaFoldDB" id="A0A545TF81"/>
<sequence length="240" mass="25553">MMGILGVGFLIGMQHALEADHVAAVSSIAARRSGVRDIVKHGVTWGVGHTLTLFLFAGAALALGATISEGMERWLEGTVGIMLILLGLYVIWRMLRDRVHFHVHRHDGGVRHIHAHSHRGETGPHSPVKHDHRHKHAAKNPGGIAWRSLFVGLIHGMAGSAALLVLVVSSVESPWIGLGYVMLFGAGSIVGMGLLSAAIAVPLVWSARAMTQTNHILQGAIGCITILVGSITLFESAGWI</sequence>
<feature type="transmembrane region" description="Helical" evidence="2">
    <location>
        <begin position="216"/>
        <end position="234"/>
    </location>
</feature>
<evidence type="ECO:0000313" key="4">
    <source>
        <dbReference type="Proteomes" id="UP000315252"/>
    </source>
</evidence>
<dbReference type="Proteomes" id="UP000315252">
    <property type="component" value="Unassembled WGS sequence"/>
</dbReference>
<keyword evidence="2" id="KW-1133">Transmembrane helix</keyword>
<protein>
    <submittedName>
        <fullName evidence="3">Urease accessory protein</fullName>
    </submittedName>
</protein>
<evidence type="ECO:0000256" key="1">
    <source>
        <dbReference type="SAM" id="MobiDB-lite"/>
    </source>
</evidence>
<dbReference type="PANTHER" id="PTHR33876:SF4">
    <property type="entry name" value="CHLOROPLAST PROTEIN FOR GROWTH AND FERTILITY 2"/>
    <property type="match status" value="1"/>
</dbReference>
<dbReference type="EMBL" id="VHSH01000009">
    <property type="protein sequence ID" value="TQV75841.1"/>
    <property type="molecule type" value="Genomic_DNA"/>
</dbReference>
<evidence type="ECO:0000256" key="2">
    <source>
        <dbReference type="SAM" id="Phobius"/>
    </source>
</evidence>
<organism evidence="3 4">
    <name type="scientific">Denitrobaculum tricleocarpae</name>
    <dbReference type="NCBI Taxonomy" id="2591009"/>
    <lineage>
        <taxon>Bacteria</taxon>
        <taxon>Pseudomonadati</taxon>
        <taxon>Pseudomonadota</taxon>
        <taxon>Alphaproteobacteria</taxon>
        <taxon>Rhodospirillales</taxon>
        <taxon>Rhodospirillaceae</taxon>
        <taxon>Denitrobaculum</taxon>
    </lineage>
</organism>
<dbReference type="RefSeq" id="WP_142898828.1">
    <property type="nucleotide sequence ID" value="NZ_ML660060.1"/>
</dbReference>
<comment type="caution">
    <text evidence="3">The sequence shown here is derived from an EMBL/GenBank/DDBJ whole genome shotgun (WGS) entry which is preliminary data.</text>
</comment>
<keyword evidence="2" id="KW-0472">Membrane</keyword>
<dbReference type="OrthoDB" id="5333961at2"/>
<keyword evidence="2" id="KW-0812">Transmembrane</keyword>
<dbReference type="PANTHER" id="PTHR33876">
    <property type="entry name" value="UNNAMED PRODUCT"/>
    <property type="match status" value="1"/>
</dbReference>
<gene>
    <name evidence="3" type="ORF">FKG95_23305</name>
</gene>
<accession>A0A545TF81</accession>
<feature type="transmembrane region" description="Helical" evidence="2">
    <location>
        <begin position="74"/>
        <end position="92"/>
    </location>
</feature>
<reference evidence="3 4" key="1">
    <citation type="submission" date="2019-06" db="EMBL/GenBank/DDBJ databases">
        <title>Whole genome sequence for Rhodospirillaceae sp. R148.</title>
        <authorList>
            <person name="Wang G."/>
        </authorList>
    </citation>
    <scope>NUCLEOTIDE SEQUENCE [LARGE SCALE GENOMIC DNA]</scope>
    <source>
        <strain evidence="3 4">R148</strain>
    </source>
</reference>
<dbReference type="InterPro" id="IPR052776">
    <property type="entry name" value="Chloro_ReproSupport/MetalTrans"/>
</dbReference>
<feature type="transmembrane region" description="Helical" evidence="2">
    <location>
        <begin position="180"/>
        <end position="204"/>
    </location>
</feature>
<feature type="region of interest" description="Disordered" evidence="1">
    <location>
        <begin position="115"/>
        <end position="134"/>
    </location>
</feature>
<proteinExistence type="predicted"/>
<name>A0A545TF81_9PROT</name>
<evidence type="ECO:0000313" key="3">
    <source>
        <dbReference type="EMBL" id="TQV75841.1"/>
    </source>
</evidence>
<keyword evidence="4" id="KW-1185">Reference proteome</keyword>
<feature type="transmembrane region" description="Helical" evidence="2">
    <location>
        <begin position="43"/>
        <end position="67"/>
    </location>
</feature>